<proteinExistence type="predicted"/>
<gene>
    <name evidence="2" type="ORF">GSPATT00036809001</name>
</gene>
<keyword evidence="1" id="KW-0472">Membrane</keyword>
<protein>
    <recommendedName>
        <fullName evidence="4">Transmembrane protein</fullName>
    </recommendedName>
</protein>
<dbReference type="InParanoid" id="A0CB59"/>
<dbReference type="KEGG" id="ptm:GSPATT00036809001"/>
<organism evidence="2 3">
    <name type="scientific">Paramecium tetraurelia</name>
    <dbReference type="NCBI Taxonomy" id="5888"/>
    <lineage>
        <taxon>Eukaryota</taxon>
        <taxon>Sar</taxon>
        <taxon>Alveolata</taxon>
        <taxon>Ciliophora</taxon>
        <taxon>Intramacronucleata</taxon>
        <taxon>Oligohymenophorea</taxon>
        <taxon>Peniculida</taxon>
        <taxon>Parameciidae</taxon>
        <taxon>Paramecium</taxon>
    </lineage>
</organism>
<sequence length="1042" mass="121211">MNLWHIQACYMNFIVYRSYHFNLNGIISQNIMIFANSQFLILQQNYLVTIYQIDVPEKVLKEAILENDEKFDLTRFLHFDQSKSILFEFGYRFIAYLVDIPNLSGYFPKGQTSGSFTLYRTILDVIDPRCKVKINYTLLSENDSLIYETTQSDTSINYVVINKGFNQIIENYSGSLLQFSSQFSEMFVGDFELAILQSVNSTINLNFELASMMNLIQYQHKYKIFIAGIQNETLYFQYGSPSQVYQVYQQDLNQSDIQQIQMAYNLEGAIFVSVSIASKQILLFTYNLPISSASYIEVTVPPFQSILQNYNCIIVLTKRDEILVVTLSNIINFELHSDNIKQFFPFVSKFKPTAMALNQFDQSSILVIGNEQQILICSITNNAILIPLLVQDLDFIVYDIKVTKNKIILIYKQDNLLTMCFQVWVMVDMKSIILEKNLICTSYDEYEMSASDNQFFFVKLKSDTLLVYNPNLPQHMSLYYTFHYNQSYLACTYVEEFSQLLYNGNFYNLYPIMVMKFTPNLSLYHPTYEKVVSYQFNITSGLNKDTYQLTQNYTLRLINSFANITLNEFDQYIQKDEVVILRQENITNNSQVVSFNIVDSSYEHSQCILNNLLTQLDLYSYNQKYNILTAVNGQFVLQNQNNIVVLGQSPQKYTYNFIIKCLQSFTSYTTLYSICLNQLEQLVIISFIINGLDIQELPTYVLQQTPSPQPLQFIVLFEIYFILGEMNNQCDVFIFIPPTNSLLKLTDCKNCTYFSVTNFRNTTQASQRISLISVFYVCSYSLYYKILKYNQITQDLQIITKEQEIKLEKKIQIEQQFKPFQFLVVKNYYSEIIVLLTTADFCTLILSLAYDSPKFQYQAQQIIGTIPPYGNSTLINSQLADGLLINTYKGENDVYYYTLFDLIKIKVTDLSQPLLMIGGLAPQNSQQMVAVVYDIKKQNGLLYQSGYNNGTLYNITPMSITCKFNLSIFAKSEKFKYQLFAENAFGQNYTELTFIYQRNPNNWVYGLISIVGFCLIIAIYIYWKKLRTVKPINYDYGNEFEL</sequence>
<dbReference type="GeneID" id="5021208"/>
<dbReference type="OrthoDB" id="309956at2759"/>
<feature type="transmembrane region" description="Helical" evidence="1">
    <location>
        <begin position="1003"/>
        <end position="1023"/>
    </location>
</feature>
<name>A0CB59_PARTE</name>
<dbReference type="Proteomes" id="UP000000600">
    <property type="component" value="Unassembled WGS sequence"/>
</dbReference>
<dbReference type="AlphaFoldDB" id="A0CB59"/>
<evidence type="ECO:0000313" key="3">
    <source>
        <dbReference type="Proteomes" id="UP000000600"/>
    </source>
</evidence>
<keyword evidence="3" id="KW-1185">Reference proteome</keyword>
<keyword evidence="1" id="KW-1133">Transmembrane helix</keyword>
<evidence type="ECO:0008006" key="4">
    <source>
        <dbReference type="Google" id="ProtNLM"/>
    </source>
</evidence>
<evidence type="ECO:0000313" key="2">
    <source>
        <dbReference type="EMBL" id="CAK68026.1"/>
    </source>
</evidence>
<accession>A0CB59</accession>
<reference evidence="2 3" key="1">
    <citation type="journal article" date="2006" name="Nature">
        <title>Global trends of whole-genome duplications revealed by the ciliate Paramecium tetraurelia.</title>
        <authorList>
            <consortium name="Genoscope"/>
            <person name="Aury J.-M."/>
            <person name="Jaillon O."/>
            <person name="Duret L."/>
            <person name="Noel B."/>
            <person name="Jubin C."/>
            <person name="Porcel B.M."/>
            <person name="Segurens B."/>
            <person name="Daubin V."/>
            <person name="Anthouard V."/>
            <person name="Aiach N."/>
            <person name="Arnaiz O."/>
            <person name="Billaut A."/>
            <person name="Beisson J."/>
            <person name="Blanc I."/>
            <person name="Bouhouche K."/>
            <person name="Camara F."/>
            <person name="Duharcourt S."/>
            <person name="Guigo R."/>
            <person name="Gogendeau D."/>
            <person name="Katinka M."/>
            <person name="Keller A.-M."/>
            <person name="Kissmehl R."/>
            <person name="Klotz C."/>
            <person name="Koll F."/>
            <person name="Le Moue A."/>
            <person name="Lepere C."/>
            <person name="Malinsky S."/>
            <person name="Nowacki M."/>
            <person name="Nowak J.K."/>
            <person name="Plattner H."/>
            <person name="Poulain J."/>
            <person name="Ruiz F."/>
            <person name="Serrano V."/>
            <person name="Zagulski M."/>
            <person name="Dessen P."/>
            <person name="Betermier M."/>
            <person name="Weissenbach J."/>
            <person name="Scarpelli C."/>
            <person name="Schachter V."/>
            <person name="Sperling L."/>
            <person name="Meyer E."/>
            <person name="Cohen J."/>
            <person name="Wincker P."/>
        </authorList>
    </citation>
    <scope>NUCLEOTIDE SEQUENCE [LARGE SCALE GENOMIC DNA]</scope>
    <source>
        <strain evidence="2 3">Stock d4-2</strain>
    </source>
</reference>
<dbReference type="RefSeq" id="XP_001435423.1">
    <property type="nucleotide sequence ID" value="XM_001435386.1"/>
</dbReference>
<evidence type="ECO:0000256" key="1">
    <source>
        <dbReference type="SAM" id="Phobius"/>
    </source>
</evidence>
<dbReference type="OMA" id="QSYLACT"/>
<keyword evidence="1" id="KW-0812">Transmembrane</keyword>
<dbReference type="EMBL" id="CT868056">
    <property type="protein sequence ID" value="CAK68026.1"/>
    <property type="molecule type" value="Genomic_DNA"/>
</dbReference>
<dbReference type="HOGENOM" id="CLU_292486_0_0_1"/>